<evidence type="ECO:0000256" key="2">
    <source>
        <dbReference type="SAM" id="Phobius"/>
    </source>
</evidence>
<sequence length="347" mass="39710">MMIDRRNKRSVQIFFLLITFLVCSGVFFWYYSHPEDDVPDYFPPEVKEHQKTEREAALEKVRQLQQNGLENAAAETFYDDQSKKSISGNPDNSGYENARILFQKLNTTIVQESPLNENGEKMTADSFYDEKLKQKQEEDKDFNQQKTSEEAENADHAVHPDPSVNEQHKQEAVQKTKTTSEKAESADPPVQPDPSANEQHKQETAQNSNTKGVGLVQIKFIFIMNPSYLLRTLLYSVFVLSLILSFKVLVAIYSIDDKSITKDEKNAFDVIPKNDTASLDIIGKSEAVQSWLAKKHNSRTRSLSEVESSLRVDQAAQMSARRNPKFEAVDPEIERLQNQVHQFKFVQ</sequence>
<dbReference type="AlphaFoldDB" id="A0AAE9EQ40"/>
<evidence type="ECO:0000313" key="4">
    <source>
        <dbReference type="Proteomes" id="UP000829354"/>
    </source>
</evidence>
<feature type="compositionally biased region" description="Polar residues" evidence="1">
    <location>
        <begin position="84"/>
        <end position="94"/>
    </location>
</feature>
<reference evidence="3 4" key="1">
    <citation type="submission" date="2022-04" db="EMBL/GenBank/DDBJ databases">
        <title>Chromosome-level reference genomes for two strains of Caenorhabditis briggsae: an improved platform for comparative genomics.</title>
        <authorList>
            <person name="Stevens L."/>
            <person name="Andersen E."/>
        </authorList>
    </citation>
    <scope>NUCLEOTIDE SEQUENCE [LARGE SCALE GENOMIC DNA]</scope>
    <source>
        <strain evidence="3">VX34</strain>
        <tissue evidence="3">Whole-organism</tissue>
    </source>
</reference>
<name>A0AAE9EQ40_CAEBR</name>
<protein>
    <recommendedName>
        <fullName evidence="5">Conjugative transposon protein TraM</fullName>
    </recommendedName>
</protein>
<feature type="transmembrane region" description="Helical" evidence="2">
    <location>
        <begin position="12"/>
        <end position="31"/>
    </location>
</feature>
<keyword evidence="2" id="KW-1133">Transmembrane helix</keyword>
<feature type="transmembrane region" description="Helical" evidence="2">
    <location>
        <begin position="233"/>
        <end position="255"/>
    </location>
</feature>
<proteinExistence type="predicted"/>
<feature type="region of interest" description="Disordered" evidence="1">
    <location>
        <begin position="74"/>
        <end position="94"/>
    </location>
</feature>
<keyword evidence="4" id="KW-1185">Reference proteome</keyword>
<evidence type="ECO:0000256" key="1">
    <source>
        <dbReference type="SAM" id="MobiDB-lite"/>
    </source>
</evidence>
<organism evidence="3 4">
    <name type="scientific">Caenorhabditis briggsae</name>
    <dbReference type="NCBI Taxonomy" id="6238"/>
    <lineage>
        <taxon>Eukaryota</taxon>
        <taxon>Metazoa</taxon>
        <taxon>Ecdysozoa</taxon>
        <taxon>Nematoda</taxon>
        <taxon>Chromadorea</taxon>
        <taxon>Rhabditida</taxon>
        <taxon>Rhabditina</taxon>
        <taxon>Rhabditomorpha</taxon>
        <taxon>Rhabditoidea</taxon>
        <taxon>Rhabditidae</taxon>
        <taxon>Peloderinae</taxon>
        <taxon>Caenorhabditis</taxon>
    </lineage>
</organism>
<dbReference type="Proteomes" id="UP000829354">
    <property type="component" value="Chromosome IV"/>
</dbReference>
<evidence type="ECO:0008006" key="5">
    <source>
        <dbReference type="Google" id="ProtNLM"/>
    </source>
</evidence>
<evidence type="ECO:0000313" key="3">
    <source>
        <dbReference type="EMBL" id="UMM28930.1"/>
    </source>
</evidence>
<accession>A0AAE9EQ40</accession>
<keyword evidence="2" id="KW-0812">Transmembrane</keyword>
<dbReference type="EMBL" id="CP092623">
    <property type="protein sequence ID" value="UMM28930.1"/>
    <property type="molecule type" value="Genomic_DNA"/>
</dbReference>
<feature type="region of interest" description="Disordered" evidence="1">
    <location>
        <begin position="135"/>
        <end position="208"/>
    </location>
</feature>
<gene>
    <name evidence="3" type="ORF">L5515_011537</name>
</gene>
<keyword evidence="2" id="KW-0472">Membrane</keyword>
<feature type="compositionally biased region" description="Basic and acidic residues" evidence="1">
    <location>
        <begin position="135"/>
        <end position="159"/>
    </location>
</feature>
<feature type="compositionally biased region" description="Basic and acidic residues" evidence="1">
    <location>
        <begin position="166"/>
        <end position="185"/>
    </location>
</feature>